<feature type="transmembrane region" description="Helical" evidence="1">
    <location>
        <begin position="39"/>
        <end position="64"/>
    </location>
</feature>
<reference evidence="2 3" key="1">
    <citation type="submission" date="2014-06" db="EMBL/GenBank/DDBJ databases">
        <title>Rhizobium pelagicum/R2-400B4.</title>
        <authorList>
            <person name="Kimes N.E."/>
            <person name="Lopez-Perez M."/>
        </authorList>
    </citation>
    <scope>NUCLEOTIDE SEQUENCE [LARGE SCALE GENOMIC DNA]</scope>
    <source>
        <strain evidence="2 3">R2-400B4</strain>
    </source>
</reference>
<dbReference type="AlphaFoldDB" id="A0A922TA80"/>
<evidence type="ECO:0000256" key="1">
    <source>
        <dbReference type="SAM" id="Phobius"/>
    </source>
</evidence>
<proteinExistence type="predicted"/>
<dbReference type="RefSeq" id="WP_037168202.1">
    <property type="nucleotide sequence ID" value="NZ_JOKJ01000022.1"/>
</dbReference>
<comment type="caution">
    <text evidence="2">The sequence shown here is derived from an EMBL/GenBank/DDBJ whole genome shotgun (WGS) entry which is preliminary data.</text>
</comment>
<keyword evidence="3" id="KW-1185">Reference proteome</keyword>
<keyword evidence="1" id="KW-1133">Transmembrane helix</keyword>
<dbReference type="Proteomes" id="UP000052167">
    <property type="component" value="Unassembled WGS sequence"/>
</dbReference>
<keyword evidence="1" id="KW-0472">Membrane</keyword>
<organism evidence="2 3">
    <name type="scientific">Pseudorhizobium pelagicum</name>
    <dbReference type="NCBI Taxonomy" id="1509405"/>
    <lineage>
        <taxon>Bacteria</taxon>
        <taxon>Pseudomonadati</taxon>
        <taxon>Pseudomonadota</taxon>
        <taxon>Alphaproteobacteria</taxon>
        <taxon>Hyphomicrobiales</taxon>
        <taxon>Rhizobiaceae</taxon>
        <taxon>Rhizobium/Agrobacterium group</taxon>
        <taxon>Pseudorhizobium</taxon>
    </lineage>
</organism>
<name>A0A922TA80_9HYPH</name>
<accession>A0A922TA80</accession>
<sequence>MWKIILVGGIGGLLPSLLEKSQAWNNGIIAIWLMTAPNIWIAILVASVPMIIYFVIGALMAAVYESQSAQKALLIGLGAPASILTYVSGAQQEPSQLKVADAVQFRIIGTAHAQSGAIPPDVQLKLDGSFPGQACVDCSVTFLGADGRPIAIEPLVPSSPNALVVPDDTEVLLFKGPATNPAELDLRQLDTSRVAGEGPVTLDVGVNRSYWNDLARSFGARDVQPYNFSIEAGQR</sequence>
<dbReference type="OrthoDB" id="8347333at2"/>
<keyword evidence="1" id="KW-0812">Transmembrane</keyword>
<gene>
    <name evidence="2" type="ORF">GV68_11990</name>
</gene>
<evidence type="ECO:0000313" key="3">
    <source>
        <dbReference type="Proteomes" id="UP000052167"/>
    </source>
</evidence>
<protein>
    <submittedName>
        <fullName evidence="2">Uncharacterized protein</fullName>
    </submittedName>
</protein>
<evidence type="ECO:0000313" key="2">
    <source>
        <dbReference type="EMBL" id="KEQ04970.1"/>
    </source>
</evidence>
<dbReference type="EMBL" id="JOKJ01000022">
    <property type="protein sequence ID" value="KEQ04970.1"/>
    <property type="molecule type" value="Genomic_DNA"/>
</dbReference>